<keyword evidence="2" id="KW-1185">Reference proteome</keyword>
<evidence type="ECO:0000313" key="1">
    <source>
        <dbReference type="EMBL" id="RDX95185.1"/>
    </source>
</evidence>
<dbReference type="EMBL" id="QJKJ01004187">
    <property type="protein sequence ID" value="RDX95185.1"/>
    <property type="molecule type" value="Genomic_DNA"/>
</dbReference>
<accession>A0A371GXA0</accession>
<dbReference type="AlphaFoldDB" id="A0A371GXA0"/>
<evidence type="ECO:0000313" key="2">
    <source>
        <dbReference type="Proteomes" id="UP000257109"/>
    </source>
</evidence>
<organism evidence="1 2">
    <name type="scientific">Mucuna pruriens</name>
    <name type="common">Velvet bean</name>
    <name type="synonym">Dolichos pruriens</name>
    <dbReference type="NCBI Taxonomy" id="157652"/>
    <lineage>
        <taxon>Eukaryota</taxon>
        <taxon>Viridiplantae</taxon>
        <taxon>Streptophyta</taxon>
        <taxon>Embryophyta</taxon>
        <taxon>Tracheophyta</taxon>
        <taxon>Spermatophyta</taxon>
        <taxon>Magnoliopsida</taxon>
        <taxon>eudicotyledons</taxon>
        <taxon>Gunneridae</taxon>
        <taxon>Pentapetalae</taxon>
        <taxon>rosids</taxon>
        <taxon>fabids</taxon>
        <taxon>Fabales</taxon>
        <taxon>Fabaceae</taxon>
        <taxon>Papilionoideae</taxon>
        <taxon>50 kb inversion clade</taxon>
        <taxon>NPAAA clade</taxon>
        <taxon>indigoferoid/millettioid clade</taxon>
        <taxon>Phaseoleae</taxon>
        <taxon>Mucuna</taxon>
    </lineage>
</organism>
<gene>
    <name evidence="1" type="ORF">CR513_22335</name>
</gene>
<reference evidence="1" key="1">
    <citation type="submission" date="2018-05" db="EMBL/GenBank/DDBJ databases">
        <title>Draft genome of Mucuna pruriens seed.</title>
        <authorList>
            <person name="Nnadi N.E."/>
            <person name="Vos R."/>
            <person name="Hasami M.H."/>
            <person name="Devisetty U.K."/>
            <person name="Aguiy J.C."/>
        </authorList>
    </citation>
    <scope>NUCLEOTIDE SEQUENCE [LARGE SCALE GENOMIC DNA]</scope>
    <source>
        <strain evidence="1">JCA_2017</strain>
    </source>
</reference>
<feature type="non-terminal residue" evidence="1">
    <location>
        <position position="1"/>
    </location>
</feature>
<comment type="caution">
    <text evidence="1">The sequence shown here is derived from an EMBL/GenBank/DDBJ whole genome shotgun (WGS) entry which is preliminary data.</text>
</comment>
<sequence length="97" mass="10903">MNPTMFQNEISLVNIVPNSEPVHVSSIDIHIPIALTNRVRTCTQHPSEKCVLWKIATRVQDICILVKIDMWWTSALLEGSLLDASECSPSNTKLMVE</sequence>
<protein>
    <submittedName>
        <fullName evidence="1">Uncharacterized protein</fullName>
    </submittedName>
</protein>
<dbReference type="Proteomes" id="UP000257109">
    <property type="component" value="Unassembled WGS sequence"/>
</dbReference>
<proteinExistence type="predicted"/>
<name>A0A371GXA0_MUCPR</name>